<protein>
    <recommendedName>
        <fullName evidence="3">BD-FAE-like domain-containing protein</fullName>
    </recommendedName>
</protein>
<dbReference type="InterPro" id="IPR029058">
    <property type="entry name" value="AB_hydrolase_fold"/>
</dbReference>
<dbReference type="RefSeq" id="WP_056977571.1">
    <property type="nucleotide sequence ID" value="NZ_AYYP01000070.1"/>
</dbReference>
<dbReference type="InterPro" id="IPR049492">
    <property type="entry name" value="BD-FAE-like_dom"/>
</dbReference>
<organism evidence="4 5">
    <name type="scientific">Ligilactobacillus agilis DSM 20509</name>
    <dbReference type="NCBI Taxonomy" id="1423718"/>
    <lineage>
        <taxon>Bacteria</taxon>
        <taxon>Bacillati</taxon>
        <taxon>Bacillota</taxon>
        <taxon>Bacilli</taxon>
        <taxon>Lactobacillales</taxon>
        <taxon>Lactobacillaceae</taxon>
        <taxon>Ligilactobacillus</taxon>
    </lineage>
</organism>
<dbReference type="Proteomes" id="UP000051008">
    <property type="component" value="Unassembled WGS sequence"/>
</dbReference>
<keyword evidence="2" id="KW-0812">Transmembrane</keyword>
<dbReference type="PANTHER" id="PTHR48081">
    <property type="entry name" value="AB HYDROLASE SUPERFAMILY PROTEIN C4A8.06C"/>
    <property type="match status" value="1"/>
</dbReference>
<proteinExistence type="predicted"/>
<accession>A0A0R2AJP2</accession>
<feature type="transmembrane region" description="Helical" evidence="2">
    <location>
        <begin position="109"/>
        <end position="127"/>
    </location>
</feature>
<feature type="transmembrane region" description="Helical" evidence="2">
    <location>
        <begin position="56"/>
        <end position="73"/>
    </location>
</feature>
<evidence type="ECO:0000313" key="4">
    <source>
        <dbReference type="EMBL" id="KRM63164.1"/>
    </source>
</evidence>
<feature type="transmembrane region" description="Helical" evidence="2">
    <location>
        <begin position="33"/>
        <end position="49"/>
    </location>
</feature>
<evidence type="ECO:0000256" key="2">
    <source>
        <dbReference type="SAM" id="Phobius"/>
    </source>
</evidence>
<evidence type="ECO:0000256" key="1">
    <source>
        <dbReference type="ARBA" id="ARBA00022801"/>
    </source>
</evidence>
<dbReference type="InterPro" id="IPR050300">
    <property type="entry name" value="GDXG_lipolytic_enzyme"/>
</dbReference>
<keyword evidence="2" id="KW-0472">Membrane</keyword>
<evidence type="ECO:0000313" key="5">
    <source>
        <dbReference type="Proteomes" id="UP000051008"/>
    </source>
</evidence>
<name>A0A0R2AJP2_9LACO</name>
<keyword evidence="1" id="KW-0378">Hydrolase</keyword>
<dbReference type="SUPFAM" id="SSF53474">
    <property type="entry name" value="alpha/beta-Hydrolases"/>
    <property type="match status" value="1"/>
</dbReference>
<comment type="caution">
    <text evidence="4">The sequence shown here is derived from an EMBL/GenBank/DDBJ whole genome shotgun (WGS) entry which is preliminary data.</text>
</comment>
<dbReference type="Pfam" id="PF20434">
    <property type="entry name" value="BD-FAE"/>
    <property type="match status" value="1"/>
</dbReference>
<keyword evidence="2" id="KW-1133">Transmembrane helix</keyword>
<sequence>MSRINHIISGTVPIILASLLFLLGFAIQNLSEFMIVAMIIVGAYVWFNRQKLSKSMIMIGIFFIISGGIWIIFRPLAFWILALGLLIIFHLLIWLHIKSSFIWAKWLKIGCSVVLTVLFIGMQLIMIKPGIIVPLFQQKSGYINSYHALSLPHSKLSKEIKAQFNISYGKKYPRSYLDVFTKKDQSEAPTVIYLHGGGWVAGDKSAGDPNQSGNKKNYQIEHFEKTVKAGYNVVSLNYALAPAYPYPTQLKQISQAVKFLQSHAKQLNINMDKVIISGSSAGGNLAADFVTLQVNPKHPQAKRIKPVLSRKVLKAMVLEVPATDMTQVNHTYRPVHTNDYFFGISVMSYTNQPMVSYDKTYLAKISPINYVTKDMPPTFITDGNTGSFMKANQRYAELLKKAGVPVELYIPTLKEGTAGHGFLADLQSQMTQKYLKDKWEFLEKYVYK</sequence>
<gene>
    <name evidence="4" type="ORF">FC14_GL000990</name>
</gene>
<dbReference type="GO" id="GO:0016787">
    <property type="term" value="F:hydrolase activity"/>
    <property type="evidence" value="ECO:0007669"/>
    <property type="project" value="UniProtKB-KW"/>
</dbReference>
<feature type="domain" description="BD-FAE-like" evidence="3">
    <location>
        <begin position="177"/>
        <end position="393"/>
    </location>
</feature>
<reference evidence="4 5" key="1">
    <citation type="journal article" date="2015" name="Genome Announc.">
        <title>Expanding the biotechnology potential of lactobacilli through comparative genomics of 213 strains and associated genera.</title>
        <authorList>
            <person name="Sun Z."/>
            <person name="Harris H.M."/>
            <person name="McCann A."/>
            <person name="Guo C."/>
            <person name="Argimon S."/>
            <person name="Zhang W."/>
            <person name="Yang X."/>
            <person name="Jeffery I.B."/>
            <person name="Cooney J.C."/>
            <person name="Kagawa T.F."/>
            <person name="Liu W."/>
            <person name="Song Y."/>
            <person name="Salvetti E."/>
            <person name="Wrobel A."/>
            <person name="Rasinkangas P."/>
            <person name="Parkhill J."/>
            <person name="Rea M.C."/>
            <person name="O'Sullivan O."/>
            <person name="Ritari J."/>
            <person name="Douillard F.P."/>
            <person name="Paul Ross R."/>
            <person name="Yang R."/>
            <person name="Briner A.E."/>
            <person name="Felis G.E."/>
            <person name="de Vos W.M."/>
            <person name="Barrangou R."/>
            <person name="Klaenhammer T.R."/>
            <person name="Caufield P.W."/>
            <person name="Cui Y."/>
            <person name="Zhang H."/>
            <person name="O'Toole P.W."/>
        </authorList>
    </citation>
    <scope>NUCLEOTIDE SEQUENCE [LARGE SCALE GENOMIC DNA]</scope>
    <source>
        <strain evidence="4 5">DSM 20509</strain>
    </source>
</reference>
<dbReference type="PATRIC" id="fig|1423718.3.peg.1038"/>
<dbReference type="EMBL" id="AYYP01000070">
    <property type="protein sequence ID" value="KRM63164.1"/>
    <property type="molecule type" value="Genomic_DNA"/>
</dbReference>
<dbReference type="AlphaFoldDB" id="A0A0R2AJP2"/>
<evidence type="ECO:0000259" key="3">
    <source>
        <dbReference type="Pfam" id="PF20434"/>
    </source>
</evidence>
<feature type="transmembrane region" description="Helical" evidence="2">
    <location>
        <begin position="79"/>
        <end position="97"/>
    </location>
</feature>
<feature type="transmembrane region" description="Helical" evidence="2">
    <location>
        <begin position="7"/>
        <end position="27"/>
    </location>
</feature>
<dbReference type="Gene3D" id="3.40.50.1820">
    <property type="entry name" value="alpha/beta hydrolase"/>
    <property type="match status" value="1"/>
</dbReference>
<keyword evidence="5" id="KW-1185">Reference proteome</keyword>
<dbReference type="OrthoDB" id="9815425at2"/>